<reference evidence="3" key="1">
    <citation type="submission" date="2016-06" db="UniProtKB">
        <authorList>
            <consortium name="WormBaseParasite"/>
        </authorList>
    </citation>
    <scope>IDENTIFICATION</scope>
</reference>
<dbReference type="AlphaFoldDB" id="A0A183IBB7"/>
<dbReference type="EMBL" id="UZAM01006657">
    <property type="protein sequence ID" value="VDO92608.1"/>
    <property type="molecule type" value="Genomic_DNA"/>
</dbReference>
<dbReference type="WBParaSite" id="SBAD_0000093401-mRNA-1">
    <property type="protein sequence ID" value="SBAD_0000093401-mRNA-1"/>
    <property type="gene ID" value="SBAD_0000093401"/>
</dbReference>
<dbReference type="Proteomes" id="UP000270296">
    <property type="component" value="Unassembled WGS sequence"/>
</dbReference>
<name>A0A183IBB7_9BILA</name>
<reference evidence="1 2" key="2">
    <citation type="submission" date="2018-11" db="EMBL/GenBank/DDBJ databases">
        <authorList>
            <consortium name="Pathogen Informatics"/>
        </authorList>
    </citation>
    <scope>NUCLEOTIDE SEQUENCE [LARGE SCALE GENOMIC DNA]</scope>
</reference>
<dbReference type="OrthoDB" id="5849210at2759"/>
<evidence type="ECO:0000313" key="2">
    <source>
        <dbReference type="Proteomes" id="UP000270296"/>
    </source>
</evidence>
<organism evidence="3">
    <name type="scientific">Soboliphyme baturini</name>
    <dbReference type="NCBI Taxonomy" id="241478"/>
    <lineage>
        <taxon>Eukaryota</taxon>
        <taxon>Metazoa</taxon>
        <taxon>Ecdysozoa</taxon>
        <taxon>Nematoda</taxon>
        <taxon>Enoplea</taxon>
        <taxon>Dorylaimia</taxon>
        <taxon>Dioctophymatida</taxon>
        <taxon>Dioctophymatoidea</taxon>
        <taxon>Soboliphymatidae</taxon>
        <taxon>Soboliphyme</taxon>
    </lineage>
</organism>
<proteinExistence type="predicted"/>
<accession>A0A183IBB7</accession>
<evidence type="ECO:0000313" key="1">
    <source>
        <dbReference type="EMBL" id="VDO92608.1"/>
    </source>
</evidence>
<evidence type="ECO:0000313" key="3">
    <source>
        <dbReference type="WBParaSite" id="SBAD_0000093401-mRNA-1"/>
    </source>
</evidence>
<sequence length="127" mass="14829">MEDEDEVLEALDKRLMQEVVITANEFGFMRGRSTTVAIFALRSVLETYRGGRQDIHVVFLHQEKMFDRIPEQVIWWSMKKYDRVTTIVRSIRGEMEEFSMRVGVHHGSALNSFLFSMATDTISEDLH</sequence>
<dbReference type="PANTHER" id="PTHR19446">
    <property type="entry name" value="REVERSE TRANSCRIPTASES"/>
    <property type="match status" value="1"/>
</dbReference>
<keyword evidence="2" id="KW-1185">Reference proteome</keyword>
<protein>
    <submittedName>
        <fullName evidence="3">Reverse transcriptase domain-containing protein</fullName>
    </submittedName>
</protein>
<gene>
    <name evidence="1" type="ORF">SBAD_LOCUS911</name>
</gene>